<dbReference type="SUPFAM" id="SSF53448">
    <property type="entry name" value="Nucleotide-diphospho-sugar transferases"/>
    <property type="match status" value="1"/>
</dbReference>
<evidence type="ECO:0000313" key="2">
    <source>
        <dbReference type="EMBL" id="MEK8127113.1"/>
    </source>
</evidence>
<dbReference type="RefSeq" id="WP_341414171.1">
    <property type="nucleotide sequence ID" value="NZ_JBBPCC010000002.1"/>
</dbReference>
<name>A0ABU9DGB7_9BACL</name>
<organism evidence="2 3">
    <name type="scientific">Paenibacillus filicis</name>
    <dbReference type="NCBI Taxonomy" id="669464"/>
    <lineage>
        <taxon>Bacteria</taxon>
        <taxon>Bacillati</taxon>
        <taxon>Bacillota</taxon>
        <taxon>Bacilli</taxon>
        <taxon>Bacillales</taxon>
        <taxon>Paenibacillaceae</taxon>
        <taxon>Paenibacillus</taxon>
    </lineage>
</organism>
<feature type="domain" description="DUF7910" evidence="1">
    <location>
        <begin position="361"/>
        <end position="429"/>
    </location>
</feature>
<accession>A0ABU9DGB7</accession>
<dbReference type="InterPro" id="IPR010431">
    <property type="entry name" value="Fascin"/>
</dbReference>
<comment type="caution">
    <text evidence="2">The sequence shown here is derived from an EMBL/GenBank/DDBJ whole genome shotgun (WGS) entry which is preliminary data.</text>
</comment>
<dbReference type="InterPro" id="IPR029044">
    <property type="entry name" value="Nucleotide-diphossugar_trans"/>
</dbReference>
<keyword evidence="3" id="KW-1185">Reference proteome</keyword>
<dbReference type="PANTHER" id="PTHR10551">
    <property type="entry name" value="FASCIN"/>
    <property type="match status" value="1"/>
</dbReference>
<gene>
    <name evidence="2" type="ORF">WMW72_04225</name>
</gene>
<dbReference type="InterPro" id="IPR008999">
    <property type="entry name" value="Actin-crosslinking"/>
</dbReference>
<dbReference type="Pfam" id="PF25490">
    <property type="entry name" value="DUF7910"/>
    <property type="match status" value="1"/>
</dbReference>
<dbReference type="Gene3D" id="3.90.550.10">
    <property type="entry name" value="Spore Coat Polysaccharide Biosynthesis Protein SpsA, Chain A"/>
    <property type="match status" value="1"/>
</dbReference>
<evidence type="ECO:0000313" key="3">
    <source>
        <dbReference type="Proteomes" id="UP001469365"/>
    </source>
</evidence>
<dbReference type="InterPro" id="IPR057232">
    <property type="entry name" value="DUF7910"/>
</dbReference>
<proteinExistence type="predicted"/>
<protein>
    <recommendedName>
        <fullName evidence="1">DUF7910 domain-containing protein</fullName>
    </recommendedName>
</protein>
<reference evidence="2 3" key="1">
    <citation type="submission" date="2024-04" db="EMBL/GenBank/DDBJ databases">
        <title>draft genome sequnece of Paenibacillus filicis.</title>
        <authorList>
            <person name="Kim D.-U."/>
        </authorList>
    </citation>
    <scope>NUCLEOTIDE SEQUENCE [LARGE SCALE GENOMIC DNA]</scope>
    <source>
        <strain evidence="2 3">KACC14197</strain>
    </source>
</reference>
<sequence length="449" mass="51322">MIISTVTAANYLHGAKVMARSVKRHMPDAKVVVCLLEKRMVQEATNVPWFDEVVLAKNLGIPNFPQLMLKYNVLEAICAVVTLFYSYLLNRFPSEKYFVHLDSDVQVMNRFDDLIRVLDKKPIVLTPHLLASDGFNFTTTPYGVYNAGFSAIRRSDEALRFVQWWGERSYDLGFVDHFHFANQKWLDLAPGFFEVCSFRHPGYNMAFWNVHERNLYLQDGVYFTNGKPLCFFHYSKSWLNDYFQTNPDKGSPLYQMVSGYLHESVELGQHALSQIPWSYNYFDHGEEVESLRRQVRSNPGLAFRQPNPFKGSDHSLLSDDVVALKAMVNQRWVAAEDQGNLPLCANRYHAGPWEKFRLIHLDGNKVAFQSLANHKYVTAEHGGEGELIANRNHIGPWETFQLLDCGEGRSAFKSMANDKFVTVNLEGPCTLLPSAAGVGWNQLFDISKL</sequence>
<dbReference type="EMBL" id="JBBPCC010000002">
    <property type="protein sequence ID" value="MEK8127113.1"/>
    <property type="molecule type" value="Genomic_DNA"/>
</dbReference>
<dbReference type="Gene3D" id="2.80.10.50">
    <property type="match status" value="1"/>
</dbReference>
<dbReference type="PANTHER" id="PTHR10551:SF9">
    <property type="entry name" value="FASCIN-2"/>
    <property type="match status" value="1"/>
</dbReference>
<dbReference type="CDD" id="cd00257">
    <property type="entry name" value="beta-trefoil_FSCN-like"/>
    <property type="match status" value="1"/>
</dbReference>
<evidence type="ECO:0000259" key="1">
    <source>
        <dbReference type="Pfam" id="PF25490"/>
    </source>
</evidence>
<dbReference type="Proteomes" id="UP001469365">
    <property type="component" value="Unassembled WGS sequence"/>
</dbReference>
<dbReference type="SUPFAM" id="SSF50405">
    <property type="entry name" value="Actin-crosslinking proteins"/>
    <property type="match status" value="1"/>
</dbReference>